<name>A0A8H3A1G4_9AGAM</name>
<evidence type="ECO:0000313" key="2">
    <source>
        <dbReference type="EMBL" id="CAE6377321.1"/>
    </source>
</evidence>
<feature type="coiled-coil region" evidence="1">
    <location>
        <begin position="162"/>
        <end position="189"/>
    </location>
</feature>
<dbReference type="AlphaFoldDB" id="A0A8H3A1G4"/>
<reference evidence="2" key="1">
    <citation type="submission" date="2021-01" db="EMBL/GenBank/DDBJ databases">
        <authorList>
            <person name="Kaushik A."/>
        </authorList>
    </citation>
    <scope>NUCLEOTIDE SEQUENCE</scope>
    <source>
        <strain evidence="2">AG1-1C</strain>
    </source>
</reference>
<organism evidence="2 3">
    <name type="scientific">Rhizoctonia solani</name>
    <dbReference type="NCBI Taxonomy" id="456999"/>
    <lineage>
        <taxon>Eukaryota</taxon>
        <taxon>Fungi</taxon>
        <taxon>Dikarya</taxon>
        <taxon>Basidiomycota</taxon>
        <taxon>Agaricomycotina</taxon>
        <taxon>Agaricomycetes</taxon>
        <taxon>Cantharellales</taxon>
        <taxon>Ceratobasidiaceae</taxon>
        <taxon>Rhizoctonia</taxon>
    </lineage>
</organism>
<comment type="caution">
    <text evidence="2">The sequence shown here is derived from an EMBL/GenBank/DDBJ whole genome shotgun (WGS) entry which is preliminary data.</text>
</comment>
<proteinExistence type="predicted"/>
<sequence>MATSMNSNVPHTQALAQNNIRHRPIRAATGLIAESAANLVNIPGLKESIQAARGIVKALKPNVVQEPARNDILAQGLIDRLDEIVCFAQYAGADEVSPEYLEDLQEIRMAVIKLKNKPYGTKLTCQSEIGKELGEMKEEIINRSLLLSVEGGVYGLRAKAQVTELTQQLESATESIAMLQGELATIKLQLERQNCSVDQVYPCALFGNLIDLKFNFFLNTRE</sequence>
<dbReference type="Proteomes" id="UP000663846">
    <property type="component" value="Unassembled WGS sequence"/>
</dbReference>
<accession>A0A8H3A1G4</accession>
<evidence type="ECO:0000313" key="3">
    <source>
        <dbReference type="Proteomes" id="UP000663846"/>
    </source>
</evidence>
<protein>
    <submittedName>
        <fullName evidence="2">Uncharacterized protein</fullName>
    </submittedName>
</protein>
<gene>
    <name evidence="2" type="ORF">RDB_LOCUS31006</name>
</gene>
<keyword evidence="1" id="KW-0175">Coiled coil</keyword>
<evidence type="ECO:0000256" key="1">
    <source>
        <dbReference type="SAM" id="Coils"/>
    </source>
</evidence>
<dbReference type="EMBL" id="CAJMWS010000195">
    <property type="protein sequence ID" value="CAE6377321.1"/>
    <property type="molecule type" value="Genomic_DNA"/>
</dbReference>